<dbReference type="EMBL" id="BJTG01000001">
    <property type="protein sequence ID" value="GEJ55524.1"/>
    <property type="molecule type" value="Genomic_DNA"/>
</dbReference>
<accession>A0A7I9VGJ9</accession>
<comment type="caution">
    <text evidence="1">The sequence shown here is derived from an EMBL/GenBank/DDBJ whole genome shotgun (WGS) entry which is preliminary data.</text>
</comment>
<protein>
    <submittedName>
        <fullName evidence="1">Uncharacterized protein</fullName>
    </submittedName>
</protein>
<reference evidence="2" key="1">
    <citation type="journal article" date="2020" name="Appl. Environ. Microbiol.">
        <title>Diazotrophic Anaeromyxobacter Isolates from Soils.</title>
        <authorList>
            <person name="Masuda Y."/>
            <person name="Yamanaka H."/>
            <person name="Xu Z.X."/>
            <person name="Shiratori Y."/>
            <person name="Aono T."/>
            <person name="Amachi S."/>
            <person name="Senoo K."/>
            <person name="Itoh H."/>
        </authorList>
    </citation>
    <scope>NUCLEOTIDE SEQUENCE [LARGE SCALE GENOMIC DNA]</scope>
    <source>
        <strain evidence="2">R267</strain>
    </source>
</reference>
<sequence>MSDLPPSQLTYEVVVAEYFLGLRGAGLMLSPLDLEQVRAWERRGLPVAVVCRGLKHGLEAALRDRPEGSPPPRALRAYRRAVEDAWRAYQGGRVGDAPPPPGEAEVAAARLAAARALLAAAPAGGPAAGGLAAARAALAACAGAGLAEVEGALDAADAALLRGWIGALPRADRAALGPRCRRLAGDRPPWTRPAAYRHALRAHLADAGREAGLLRLAASV</sequence>
<proteinExistence type="predicted"/>
<gene>
    <name evidence="1" type="ORF">AMYX_02650</name>
</gene>
<evidence type="ECO:0000313" key="1">
    <source>
        <dbReference type="EMBL" id="GEJ55524.1"/>
    </source>
</evidence>
<dbReference type="RefSeq" id="WP_176062318.1">
    <property type="nucleotide sequence ID" value="NZ_BJTG01000001.1"/>
</dbReference>
<keyword evidence="2" id="KW-1185">Reference proteome</keyword>
<dbReference type="AlphaFoldDB" id="A0A7I9VGJ9"/>
<dbReference type="Proteomes" id="UP000503640">
    <property type="component" value="Unassembled WGS sequence"/>
</dbReference>
<name>A0A7I9VGJ9_9BACT</name>
<evidence type="ECO:0000313" key="2">
    <source>
        <dbReference type="Proteomes" id="UP000503640"/>
    </source>
</evidence>
<organism evidence="1 2">
    <name type="scientific">Anaeromyxobacter diazotrophicus</name>
    <dbReference type="NCBI Taxonomy" id="2590199"/>
    <lineage>
        <taxon>Bacteria</taxon>
        <taxon>Pseudomonadati</taxon>
        <taxon>Myxococcota</taxon>
        <taxon>Myxococcia</taxon>
        <taxon>Myxococcales</taxon>
        <taxon>Cystobacterineae</taxon>
        <taxon>Anaeromyxobacteraceae</taxon>
        <taxon>Anaeromyxobacter</taxon>
    </lineage>
</organism>